<sequence>MSYLLDQELFESSEFEDEDEFNRRGQAGRNPAQKFAAYLKRQGFLPTSHFAQRFLKRVLSRGVRFDPSTFKSEFLKAKHYRQTRSSYNKRFTIVRGVPIVYRPGGENGNRIVLITTLAQGDKVPPMIPTAPPHQRETEAELQQLLEVDNFEQGMEPSLREIEHMVGAAGETDLIPLKDAPNKIKKMRWQRGIYVIFHKQNRVYVGKAIDIPRRIREHRLCLTHLKIPLVDYKVKVFHYPNANENTLLAREREYRQKYPRVFSHLKDTEMEDLTEAEFEQFLKSHYTEKERVDML</sequence>
<dbReference type="CDD" id="cd00719">
    <property type="entry name" value="GIY-YIG_SF"/>
    <property type="match status" value="1"/>
</dbReference>
<feature type="domain" description="GIY-YIG" evidence="1">
    <location>
        <begin position="188"/>
        <end position="263"/>
    </location>
</feature>
<evidence type="ECO:0000313" key="3">
    <source>
        <dbReference type="Proteomes" id="UP000629098"/>
    </source>
</evidence>
<evidence type="ECO:0000313" key="2">
    <source>
        <dbReference type="EMBL" id="MBD2778796.1"/>
    </source>
</evidence>
<accession>A0A8J6XTA1</accession>
<name>A0A8J6XTA1_9CYAN</name>
<dbReference type="InterPro" id="IPR000305">
    <property type="entry name" value="GIY-YIG_endonuc"/>
</dbReference>
<dbReference type="RefSeq" id="WP_190838898.1">
    <property type="nucleotide sequence ID" value="NZ_CAWPPI010000134.1"/>
</dbReference>
<dbReference type="Pfam" id="PF01541">
    <property type="entry name" value="GIY-YIG"/>
    <property type="match status" value="1"/>
</dbReference>
<dbReference type="EMBL" id="JACXAE010000134">
    <property type="protein sequence ID" value="MBD2778796.1"/>
    <property type="molecule type" value="Genomic_DNA"/>
</dbReference>
<organism evidence="2 3">
    <name type="scientific">Iningainema tapete BLCC-T55</name>
    <dbReference type="NCBI Taxonomy" id="2748662"/>
    <lineage>
        <taxon>Bacteria</taxon>
        <taxon>Bacillati</taxon>
        <taxon>Cyanobacteriota</taxon>
        <taxon>Cyanophyceae</taxon>
        <taxon>Nostocales</taxon>
        <taxon>Scytonemataceae</taxon>
        <taxon>Iningainema tapete</taxon>
    </lineage>
</organism>
<gene>
    <name evidence="2" type="ORF">ICL16_43825</name>
</gene>
<keyword evidence="3" id="KW-1185">Reference proteome</keyword>
<dbReference type="PROSITE" id="PS50164">
    <property type="entry name" value="GIY_YIG"/>
    <property type="match status" value="1"/>
</dbReference>
<evidence type="ECO:0000259" key="1">
    <source>
        <dbReference type="PROSITE" id="PS50164"/>
    </source>
</evidence>
<dbReference type="SUPFAM" id="SSF82771">
    <property type="entry name" value="GIY-YIG endonuclease"/>
    <property type="match status" value="1"/>
</dbReference>
<reference evidence="2" key="1">
    <citation type="submission" date="2020-09" db="EMBL/GenBank/DDBJ databases">
        <title>Iningainema tapete sp. nov. (Scytonemataceae, Cyanobacteria) from greenhouses in central Florida (USA) produces two types of nodularin with biosynthetic potential for microcystin-LR and anabaenopeptins.</title>
        <authorList>
            <person name="Berthold D.E."/>
            <person name="Lefler F.W."/>
            <person name="Huang I.-S."/>
            <person name="Abdulla H."/>
            <person name="Zimba P.V."/>
            <person name="Laughinghouse H.D. IV."/>
        </authorList>
    </citation>
    <scope>NUCLEOTIDE SEQUENCE</scope>
    <source>
        <strain evidence="2">BLCCT55</strain>
    </source>
</reference>
<proteinExistence type="predicted"/>
<dbReference type="Proteomes" id="UP000629098">
    <property type="component" value="Unassembled WGS sequence"/>
</dbReference>
<protein>
    <submittedName>
        <fullName evidence="2">GIY-YIG nuclease family protein</fullName>
    </submittedName>
</protein>
<dbReference type="InterPro" id="IPR035901">
    <property type="entry name" value="GIY-YIG_endonuc_sf"/>
</dbReference>
<dbReference type="AlphaFoldDB" id="A0A8J6XTA1"/>
<comment type="caution">
    <text evidence="2">The sequence shown here is derived from an EMBL/GenBank/DDBJ whole genome shotgun (WGS) entry which is preliminary data.</text>
</comment>